<dbReference type="EMBL" id="JACWMY010000009">
    <property type="protein sequence ID" value="MBD1365714.1"/>
    <property type="molecule type" value="Genomic_DNA"/>
</dbReference>
<name>A0ABR7WTS6_9SPHI</name>
<dbReference type="PROSITE" id="PS51257">
    <property type="entry name" value="PROKAR_LIPOPROTEIN"/>
    <property type="match status" value="1"/>
</dbReference>
<protein>
    <recommendedName>
        <fullName evidence="3">Lipoprotein</fullName>
    </recommendedName>
</protein>
<reference evidence="1 2" key="1">
    <citation type="submission" date="2020-09" db="EMBL/GenBank/DDBJ databases">
        <title>Novel species of Mucilaginibacter isolated from a glacier on the Tibetan Plateau.</title>
        <authorList>
            <person name="Liu Q."/>
            <person name="Xin Y.-H."/>
        </authorList>
    </citation>
    <scope>NUCLEOTIDE SEQUENCE [LARGE SCALE GENOMIC DNA]</scope>
    <source>
        <strain evidence="1 2">ZT4R22</strain>
    </source>
</reference>
<evidence type="ECO:0000313" key="2">
    <source>
        <dbReference type="Proteomes" id="UP000606600"/>
    </source>
</evidence>
<sequence>MKKYILTLVAITTILFSACKKDNSNQPGDDATGTYQPVTTGSTWSYRNETFAIGDIGDAELDTTVNTMTAATKVYNGKTFHKLTSVTGIETESTYFGFTNHIYYNHSFNAEADAELELPYLNEETSVNGTWTTPLTVSEGPESQLKGTIVEKNISKTILGKTYNNVIHSKLELQSKIGGVFTTVFTFDFYVAKNIGVVAIYTSYDGNQLSKSELFSHNIK</sequence>
<evidence type="ECO:0008006" key="3">
    <source>
        <dbReference type="Google" id="ProtNLM"/>
    </source>
</evidence>
<dbReference type="Proteomes" id="UP000606600">
    <property type="component" value="Unassembled WGS sequence"/>
</dbReference>
<proteinExistence type="predicted"/>
<accession>A0ABR7WTS6</accession>
<gene>
    <name evidence="1" type="ORF">IDJ77_18000</name>
</gene>
<keyword evidence="2" id="KW-1185">Reference proteome</keyword>
<dbReference type="RefSeq" id="WP_191190374.1">
    <property type="nucleotide sequence ID" value="NZ_JACWMY010000009.1"/>
</dbReference>
<evidence type="ECO:0000313" key="1">
    <source>
        <dbReference type="EMBL" id="MBD1365714.1"/>
    </source>
</evidence>
<comment type="caution">
    <text evidence="1">The sequence shown here is derived from an EMBL/GenBank/DDBJ whole genome shotgun (WGS) entry which is preliminary data.</text>
</comment>
<organism evidence="1 2">
    <name type="scientific">Mucilaginibacter pankratovii</name>
    <dbReference type="NCBI Taxonomy" id="2772110"/>
    <lineage>
        <taxon>Bacteria</taxon>
        <taxon>Pseudomonadati</taxon>
        <taxon>Bacteroidota</taxon>
        <taxon>Sphingobacteriia</taxon>
        <taxon>Sphingobacteriales</taxon>
        <taxon>Sphingobacteriaceae</taxon>
        <taxon>Mucilaginibacter</taxon>
    </lineage>
</organism>